<reference evidence="9 10" key="1">
    <citation type="journal article" date="2012" name="MBio">
        <title>Comparative genome analysis of three eukaryotic parasites with differing abilities to transform leukocytes reveals key mediators of Theileria-induced leukocyte transformation.</title>
        <authorList>
            <person name="Hayashida K."/>
            <person name="Hara Y."/>
            <person name="Abe T."/>
            <person name="Yamasaki C."/>
            <person name="Toyoda A."/>
            <person name="Kosuge T."/>
            <person name="Suzuki Y."/>
            <person name="Sato Y."/>
            <person name="Kawashima S."/>
            <person name="Katayama T."/>
            <person name="Wakaguri H."/>
            <person name="Inoue N."/>
            <person name="Homma K."/>
            <person name="Tada-Umezaki M."/>
            <person name="Yagi Y."/>
            <person name="Fujii Y."/>
            <person name="Habara T."/>
            <person name="Kanehisa M."/>
            <person name="Watanabe H."/>
            <person name="Ito K."/>
            <person name="Gojobori T."/>
            <person name="Sugawara H."/>
            <person name="Imanishi T."/>
            <person name="Weir W."/>
            <person name="Gardner M."/>
            <person name="Pain A."/>
            <person name="Shiels B."/>
            <person name="Hattori M."/>
            <person name="Nene V."/>
            <person name="Sugimoto C."/>
        </authorList>
    </citation>
    <scope>NUCLEOTIDE SEQUENCE [LARGE SCALE GENOMIC DNA]</scope>
    <source>
        <strain evidence="9 10">Shintoku</strain>
    </source>
</reference>
<feature type="chain" id="PRO_5003778661" evidence="8">
    <location>
        <begin position="18"/>
        <end position="238"/>
    </location>
</feature>
<sequence>MFLLIYSISCIIGSANGFSAVSHTPSISSATPTVDVNKYKNVSPAIDRLSKLDDGRDRSGCYAIALISGNPRWIEKGRYYDVYRIHQQVGKKIFLNRIEFFHSQAGWFVNGEPYLHNVRAVATVLKHFRSPKMRTVKFRSKKHYKRTIGKRQEMTRILIDGFEVFRSDVSFLTHDPVNFPLLKMQFVRFPSLELRRMKHNTVRGMTREERGIIGDSPLDHFDPVYNKLVIREQINNSI</sequence>
<dbReference type="InterPro" id="IPR028909">
    <property type="entry name" value="bL21-like"/>
</dbReference>
<evidence type="ECO:0000256" key="2">
    <source>
        <dbReference type="ARBA" id="ARBA00008563"/>
    </source>
</evidence>
<keyword evidence="7" id="KW-0687">Ribonucleoprotein</keyword>
<dbReference type="SUPFAM" id="SSF141091">
    <property type="entry name" value="L21p-like"/>
    <property type="match status" value="1"/>
</dbReference>
<dbReference type="GeneID" id="20715822"/>
<organism evidence="9 10">
    <name type="scientific">Theileria orientalis strain Shintoku</name>
    <dbReference type="NCBI Taxonomy" id="869250"/>
    <lineage>
        <taxon>Eukaryota</taxon>
        <taxon>Sar</taxon>
        <taxon>Alveolata</taxon>
        <taxon>Apicomplexa</taxon>
        <taxon>Aconoidasida</taxon>
        <taxon>Piroplasmida</taxon>
        <taxon>Theileriidae</taxon>
        <taxon>Theileria</taxon>
    </lineage>
</organism>
<dbReference type="RefSeq" id="XP_009691699.1">
    <property type="nucleotide sequence ID" value="XM_009693404.1"/>
</dbReference>
<keyword evidence="10" id="KW-1185">Reference proteome</keyword>
<dbReference type="STRING" id="869250.J4C8U5"/>
<dbReference type="OMA" id="SGNPRWI"/>
<dbReference type="GO" id="GO:0003735">
    <property type="term" value="F:structural constituent of ribosome"/>
    <property type="evidence" value="ECO:0007669"/>
    <property type="project" value="InterPro"/>
</dbReference>
<dbReference type="Proteomes" id="UP000003786">
    <property type="component" value="Chromosome 3"/>
</dbReference>
<dbReference type="NCBIfam" id="TIGR00061">
    <property type="entry name" value="L21"/>
    <property type="match status" value="1"/>
</dbReference>
<keyword evidence="5" id="KW-0694">RNA-binding</keyword>
<gene>
    <name evidence="9" type="ORF">TOT_030000660</name>
</gene>
<keyword evidence="8" id="KW-0732">Signal</keyword>
<evidence type="ECO:0000256" key="5">
    <source>
        <dbReference type="ARBA" id="ARBA00022884"/>
    </source>
</evidence>
<dbReference type="GO" id="GO:0005762">
    <property type="term" value="C:mitochondrial large ribosomal subunit"/>
    <property type="evidence" value="ECO:0007669"/>
    <property type="project" value="TreeGrafter"/>
</dbReference>
<evidence type="ECO:0000256" key="8">
    <source>
        <dbReference type="SAM" id="SignalP"/>
    </source>
</evidence>
<keyword evidence="3" id="KW-0934">Plastid</keyword>
<evidence type="ECO:0000256" key="6">
    <source>
        <dbReference type="ARBA" id="ARBA00022980"/>
    </source>
</evidence>
<dbReference type="Pfam" id="PF00829">
    <property type="entry name" value="Ribosomal_L21p"/>
    <property type="match status" value="1"/>
</dbReference>
<comment type="subcellular location">
    <subcellularLocation>
        <location evidence="1">Plastid</location>
    </subcellularLocation>
</comment>
<dbReference type="EMBL" id="AP011948">
    <property type="protein sequence ID" value="BAM41398.1"/>
    <property type="molecule type" value="Genomic_DNA"/>
</dbReference>
<keyword evidence="4" id="KW-0699">rRNA-binding</keyword>
<dbReference type="PANTHER" id="PTHR21349:SF7">
    <property type="entry name" value="LARGE RIBOSOMAL SUBUNIT PROTEIN BL21C"/>
    <property type="match status" value="1"/>
</dbReference>
<dbReference type="VEuPathDB" id="PiroplasmaDB:TOT_030000660"/>
<evidence type="ECO:0000256" key="1">
    <source>
        <dbReference type="ARBA" id="ARBA00004474"/>
    </source>
</evidence>
<dbReference type="OrthoDB" id="5994at2759"/>
<dbReference type="PANTHER" id="PTHR21349">
    <property type="entry name" value="50S RIBOSOMAL PROTEIN L21"/>
    <property type="match status" value="1"/>
</dbReference>
<dbReference type="HAMAP" id="MF_01363">
    <property type="entry name" value="Ribosomal_bL21"/>
    <property type="match status" value="1"/>
</dbReference>
<protein>
    <submittedName>
        <fullName evidence="9">Plastid 50S ribosomal protein L21</fullName>
    </submittedName>
</protein>
<accession>J4C8U5</accession>
<feature type="signal peptide" evidence="8">
    <location>
        <begin position="1"/>
        <end position="17"/>
    </location>
</feature>
<comment type="similarity">
    <text evidence="2">Belongs to the bacterial ribosomal protein bL21 family.</text>
</comment>
<dbReference type="InterPro" id="IPR036164">
    <property type="entry name" value="bL21-like_sf"/>
</dbReference>
<evidence type="ECO:0000256" key="4">
    <source>
        <dbReference type="ARBA" id="ARBA00022730"/>
    </source>
</evidence>
<keyword evidence="6 9" id="KW-0689">Ribosomal protein</keyword>
<name>J4C8U5_THEOR</name>
<proteinExistence type="inferred from homology"/>
<dbReference type="GO" id="GO:0009536">
    <property type="term" value="C:plastid"/>
    <property type="evidence" value="ECO:0007669"/>
    <property type="project" value="UniProtKB-SubCell"/>
</dbReference>
<dbReference type="AlphaFoldDB" id="J4C8U5"/>
<evidence type="ECO:0000256" key="3">
    <source>
        <dbReference type="ARBA" id="ARBA00022640"/>
    </source>
</evidence>
<dbReference type="InterPro" id="IPR001787">
    <property type="entry name" value="Ribosomal_bL21"/>
</dbReference>
<evidence type="ECO:0000313" key="10">
    <source>
        <dbReference type="Proteomes" id="UP000003786"/>
    </source>
</evidence>
<dbReference type="GO" id="GO:0006412">
    <property type="term" value="P:translation"/>
    <property type="evidence" value="ECO:0007669"/>
    <property type="project" value="InterPro"/>
</dbReference>
<evidence type="ECO:0000256" key="7">
    <source>
        <dbReference type="ARBA" id="ARBA00023274"/>
    </source>
</evidence>
<dbReference type="KEGG" id="tot:TOT_030000660"/>
<dbReference type="GO" id="GO:0019843">
    <property type="term" value="F:rRNA binding"/>
    <property type="evidence" value="ECO:0007669"/>
    <property type="project" value="UniProtKB-KW"/>
</dbReference>
<evidence type="ECO:0000313" key="9">
    <source>
        <dbReference type="EMBL" id="BAM41398.1"/>
    </source>
</evidence>
<dbReference type="eggNOG" id="ENOG502S7IP">
    <property type="taxonomic scope" value="Eukaryota"/>
</dbReference>